<comment type="caution">
    <text evidence="1">The sequence shown here is derived from an EMBL/GenBank/DDBJ whole genome shotgun (WGS) entry which is preliminary data.</text>
</comment>
<sequence>MGFSLLLWIESLTLENDNLMSKLKVLERKQKEKNLIIFNIPEVKNENTEEAVKTLFTDTLGVAVRTDDILNSEKGITSRVRGLRLLVNDHKYTLHDISEHLRKSSYSGGAWCHAEQTTDQGT</sequence>
<evidence type="ECO:0000313" key="1">
    <source>
        <dbReference type="EMBL" id="KAK9674604.1"/>
    </source>
</evidence>
<name>A0AAW1HEW6_POPJA</name>
<dbReference type="EMBL" id="JASPKY010001773">
    <property type="protein sequence ID" value="KAK9674604.1"/>
    <property type="molecule type" value="Genomic_DNA"/>
</dbReference>
<evidence type="ECO:0000313" key="2">
    <source>
        <dbReference type="Proteomes" id="UP001458880"/>
    </source>
</evidence>
<dbReference type="Proteomes" id="UP001458880">
    <property type="component" value="Unassembled WGS sequence"/>
</dbReference>
<keyword evidence="2" id="KW-1185">Reference proteome</keyword>
<dbReference type="AlphaFoldDB" id="A0AAW1HEW6"/>
<reference evidence="1 2" key="1">
    <citation type="journal article" date="2024" name="BMC Genomics">
        <title>De novo assembly and annotation of Popillia japonica's genome with initial clues to its potential as an invasive pest.</title>
        <authorList>
            <person name="Cucini C."/>
            <person name="Boschi S."/>
            <person name="Funari R."/>
            <person name="Cardaioli E."/>
            <person name="Iannotti N."/>
            <person name="Marturano G."/>
            <person name="Paoli F."/>
            <person name="Bruttini M."/>
            <person name="Carapelli A."/>
            <person name="Frati F."/>
            <person name="Nardi F."/>
        </authorList>
    </citation>
    <scope>NUCLEOTIDE SEQUENCE [LARGE SCALE GENOMIC DNA]</scope>
    <source>
        <strain evidence="1">DMR45628</strain>
    </source>
</reference>
<accession>A0AAW1HEW6</accession>
<protein>
    <submittedName>
        <fullName evidence="1">Uncharacterized protein</fullName>
    </submittedName>
</protein>
<proteinExistence type="predicted"/>
<organism evidence="1 2">
    <name type="scientific">Popillia japonica</name>
    <name type="common">Japanese beetle</name>
    <dbReference type="NCBI Taxonomy" id="7064"/>
    <lineage>
        <taxon>Eukaryota</taxon>
        <taxon>Metazoa</taxon>
        <taxon>Ecdysozoa</taxon>
        <taxon>Arthropoda</taxon>
        <taxon>Hexapoda</taxon>
        <taxon>Insecta</taxon>
        <taxon>Pterygota</taxon>
        <taxon>Neoptera</taxon>
        <taxon>Endopterygota</taxon>
        <taxon>Coleoptera</taxon>
        <taxon>Polyphaga</taxon>
        <taxon>Scarabaeiformia</taxon>
        <taxon>Scarabaeidae</taxon>
        <taxon>Rutelinae</taxon>
        <taxon>Popillia</taxon>
    </lineage>
</organism>
<gene>
    <name evidence="1" type="ORF">QE152_g40998</name>
</gene>